<evidence type="ECO:0000313" key="1">
    <source>
        <dbReference type="EMBL" id="MBE1161764.1"/>
    </source>
</evidence>
<gene>
    <name evidence="1" type="ORF">IGX34_15380</name>
</gene>
<dbReference type="Proteomes" id="UP000651010">
    <property type="component" value="Unassembled WGS sequence"/>
</dbReference>
<proteinExistence type="predicted"/>
<reference evidence="1 2" key="1">
    <citation type="submission" date="2020-09" db="EMBL/GenBank/DDBJ databases">
        <title>Dyella sp. 7MK23 isolated from forest soil.</title>
        <authorList>
            <person name="Fu J."/>
        </authorList>
    </citation>
    <scope>NUCLEOTIDE SEQUENCE [LARGE SCALE GENOMIC DNA]</scope>
    <source>
        <strain evidence="1 2">7MK23</strain>
    </source>
</reference>
<dbReference type="EMBL" id="JACZZA010000009">
    <property type="protein sequence ID" value="MBE1161764.1"/>
    <property type="molecule type" value="Genomic_DNA"/>
</dbReference>
<comment type="caution">
    <text evidence="1">The sequence shown here is derived from an EMBL/GenBank/DDBJ whole genome shotgun (WGS) entry which is preliminary data.</text>
</comment>
<evidence type="ECO:0000313" key="2">
    <source>
        <dbReference type="Proteomes" id="UP000651010"/>
    </source>
</evidence>
<name>A0ABR9GCK1_9GAMM</name>
<accession>A0ABR9GCK1</accession>
<protein>
    <submittedName>
        <fullName evidence="1">Uncharacterized protein</fullName>
    </submittedName>
</protein>
<organism evidence="1 2">
    <name type="scientific">Dyella acidiphila</name>
    <dbReference type="NCBI Taxonomy" id="2775866"/>
    <lineage>
        <taxon>Bacteria</taxon>
        <taxon>Pseudomonadati</taxon>
        <taxon>Pseudomonadota</taxon>
        <taxon>Gammaproteobacteria</taxon>
        <taxon>Lysobacterales</taxon>
        <taxon>Rhodanobacteraceae</taxon>
        <taxon>Dyella</taxon>
    </lineage>
</organism>
<dbReference type="RefSeq" id="WP_192556604.1">
    <property type="nucleotide sequence ID" value="NZ_JACZZA010000009.1"/>
</dbReference>
<sequence length="67" mass="7515">MRSPWIDLLCLHGYITDPTLLRKLATSPPQAPRPRPRTNRPRIALVKQAAASWRLCLGIGDGLLRSQ</sequence>
<keyword evidence="2" id="KW-1185">Reference proteome</keyword>